<comment type="caution">
    <text evidence="1">The sequence shown here is derived from an EMBL/GenBank/DDBJ whole genome shotgun (WGS) entry which is preliminary data.</text>
</comment>
<dbReference type="SUPFAM" id="SSF48452">
    <property type="entry name" value="TPR-like"/>
    <property type="match status" value="1"/>
</dbReference>
<organism evidence="1">
    <name type="scientific">bioreactor metagenome</name>
    <dbReference type="NCBI Taxonomy" id="1076179"/>
    <lineage>
        <taxon>unclassified sequences</taxon>
        <taxon>metagenomes</taxon>
        <taxon>ecological metagenomes</taxon>
    </lineage>
</organism>
<accession>A0A644WHD4</accession>
<reference evidence="1" key="1">
    <citation type="submission" date="2019-08" db="EMBL/GenBank/DDBJ databases">
        <authorList>
            <person name="Kucharzyk K."/>
            <person name="Murdoch R.W."/>
            <person name="Higgins S."/>
            <person name="Loffler F."/>
        </authorList>
    </citation>
    <scope>NUCLEOTIDE SEQUENCE</scope>
</reference>
<dbReference type="PANTHER" id="PTHR12558:SF13">
    <property type="entry name" value="CELL DIVISION CYCLE PROTEIN 27 HOMOLOG"/>
    <property type="match status" value="1"/>
</dbReference>
<dbReference type="AlphaFoldDB" id="A0A644WHD4"/>
<proteinExistence type="predicted"/>
<dbReference type="EC" id="3.4.-.-" evidence="1"/>
<dbReference type="InterPro" id="IPR011990">
    <property type="entry name" value="TPR-like_helical_dom_sf"/>
</dbReference>
<dbReference type="PANTHER" id="PTHR12558">
    <property type="entry name" value="CELL DIVISION CYCLE 16,23,27"/>
    <property type="match status" value="1"/>
</dbReference>
<dbReference type="Gene3D" id="1.25.40.10">
    <property type="entry name" value="Tetratricopeptide repeat domain"/>
    <property type="match status" value="3"/>
</dbReference>
<dbReference type="GO" id="GO:0008233">
    <property type="term" value="F:peptidase activity"/>
    <property type="evidence" value="ECO:0007669"/>
    <property type="project" value="UniProtKB-KW"/>
</dbReference>
<name>A0A644WHD4_9ZZZZ</name>
<dbReference type="Pfam" id="PF14559">
    <property type="entry name" value="TPR_19"/>
    <property type="match status" value="1"/>
</dbReference>
<gene>
    <name evidence="1" type="primary">bepA_35</name>
    <name evidence="1" type="ORF">SDC9_49137</name>
</gene>
<dbReference type="EMBL" id="VSSQ01000905">
    <property type="protein sequence ID" value="MPM02881.1"/>
    <property type="molecule type" value="Genomic_DNA"/>
</dbReference>
<keyword evidence="1" id="KW-0645">Protease</keyword>
<keyword evidence="1" id="KW-0378">Hydrolase</keyword>
<protein>
    <submittedName>
        <fullName evidence="1">Beta-barrel assembly-enhancing protease</fullName>
        <ecNumber evidence="1">3.4.-.-</ecNumber>
    </submittedName>
</protein>
<sequence length="670" mass="72395">MLPCNCGVFSLSTILGKERKRGFVEVNIVFARIRIFLPFVLALLAPISLSAQSALSMSDPSILSKVVNSKTEVERCIILATPQSLAQAQEGLAHTKVIDESDKKALLEIIRGVGSILYPPAASPRAATGVQNAVRNGSGSQGAASASFSIDPTVESAHNGYSISLTQLVEASQGKIFAAPKGSQPSFLNEILPALAIFRSDDQEIARGALGYAERFSALADQQSVMPGLVQARYERLTGQPAFAYHSYQKLLDAYPDLWPARLELGIISLELSRPINALSFLEPLADLRAEDPAFLKPYSMALYRNGKLAEAEAFMNKALGLLPGSEDLNLMLAHIFMDRNNYQAAQPLIDGYGKKHPSDRLYLYLKTLLSKAQGRNDDAIKWARKALQACPDDPEIMILMAGVLFQGPESGHKEATSLCESALSFLAGAPATDETGLPLYNPLQIAMRQEAKNLAERYLLLSAYNRQDWYAAVDLLDKSAWAGLDKEVVATILRKSGRYAEALSFSRDWYSENPASEPAIEAYLRSLAASVSGTGLAAAGNTVSDGGFGILAPLGSTLNAQPMLLGLAIQLLSGSTSKEMRSYLYYLQGSLDADGDSAIDFYRKALIERADNIEAIAALAKAYADKNDKTKALFYIKQARMIGIADQQIEAQLAALEAKLVGPEVAVVR</sequence>
<dbReference type="GO" id="GO:0006508">
    <property type="term" value="P:proteolysis"/>
    <property type="evidence" value="ECO:0007669"/>
    <property type="project" value="UniProtKB-KW"/>
</dbReference>
<evidence type="ECO:0000313" key="1">
    <source>
        <dbReference type="EMBL" id="MPM02881.1"/>
    </source>
</evidence>